<keyword evidence="5" id="KW-1185">Reference proteome</keyword>
<keyword evidence="1" id="KW-0597">Phosphoprotein</keyword>
<proteinExistence type="predicted"/>
<dbReference type="InterPro" id="IPR001789">
    <property type="entry name" value="Sig_transdc_resp-reg_receiver"/>
</dbReference>
<dbReference type="InterPro" id="IPR046947">
    <property type="entry name" value="LytR-like"/>
</dbReference>
<evidence type="ECO:0000313" key="4">
    <source>
        <dbReference type="EMBL" id="GGA26170.1"/>
    </source>
</evidence>
<accession>A0ABQ1FS99</accession>
<dbReference type="PANTHER" id="PTHR37299:SF1">
    <property type="entry name" value="STAGE 0 SPORULATION PROTEIN A HOMOLOG"/>
    <property type="match status" value="1"/>
</dbReference>
<dbReference type="EMBL" id="BMHF01000002">
    <property type="protein sequence ID" value="GGA26170.1"/>
    <property type="molecule type" value="Genomic_DNA"/>
</dbReference>
<dbReference type="Gene3D" id="2.40.50.1020">
    <property type="entry name" value="LytTr DNA-binding domain"/>
    <property type="match status" value="1"/>
</dbReference>
<dbReference type="SMART" id="SM00448">
    <property type="entry name" value="REC"/>
    <property type="match status" value="1"/>
</dbReference>
<dbReference type="Pfam" id="PF00072">
    <property type="entry name" value="Response_reg"/>
    <property type="match status" value="1"/>
</dbReference>
<dbReference type="Proteomes" id="UP000609323">
    <property type="component" value="Unassembled WGS sequence"/>
</dbReference>
<reference evidence="5" key="1">
    <citation type="journal article" date="2019" name="Int. J. Syst. Evol. Microbiol.">
        <title>The Global Catalogue of Microorganisms (GCM) 10K type strain sequencing project: providing services to taxonomists for standard genome sequencing and annotation.</title>
        <authorList>
            <consortium name="The Broad Institute Genomics Platform"/>
            <consortium name="The Broad Institute Genome Sequencing Center for Infectious Disease"/>
            <person name="Wu L."/>
            <person name="Ma J."/>
        </authorList>
    </citation>
    <scope>NUCLEOTIDE SEQUENCE [LARGE SCALE GENOMIC DNA]</scope>
    <source>
        <strain evidence="5">CGMCC 1.15044</strain>
    </source>
</reference>
<feature type="modified residue" description="4-aspartylphosphate" evidence="1">
    <location>
        <position position="55"/>
    </location>
</feature>
<dbReference type="Pfam" id="PF04397">
    <property type="entry name" value="LytTR"/>
    <property type="match status" value="1"/>
</dbReference>
<keyword evidence="4" id="KW-0238">DNA-binding</keyword>
<evidence type="ECO:0000259" key="3">
    <source>
        <dbReference type="PROSITE" id="PS50930"/>
    </source>
</evidence>
<dbReference type="GO" id="GO:0003677">
    <property type="term" value="F:DNA binding"/>
    <property type="evidence" value="ECO:0007669"/>
    <property type="project" value="UniProtKB-KW"/>
</dbReference>
<dbReference type="PROSITE" id="PS50930">
    <property type="entry name" value="HTH_LYTTR"/>
    <property type="match status" value="1"/>
</dbReference>
<dbReference type="InterPro" id="IPR011006">
    <property type="entry name" value="CheY-like_superfamily"/>
</dbReference>
<dbReference type="PROSITE" id="PS50110">
    <property type="entry name" value="RESPONSE_REGULATORY"/>
    <property type="match status" value="1"/>
</dbReference>
<dbReference type="PANTHER" id="PTHR37299">
    <property type="entry name" value="TRANSCRIPTIONAL REGULATOR-RELATED"/>
    <property type="match status" value="1"/>
</dbReference>
<sequence length="242" mass="28090">MIVRVIIVDDNEDALNIMEFFTTKYPNMQVVDKCRNGKELIESVIRHQPNLVLLDINMPELSGIEAMRKCLKIKQDLLFIFITSFDEYAVEAFELSAVDYIVKPIEKTRFYVALEKAKRLFIQQKESLMSQRLILKEGQAIFYVPIKDIIFIEKTGKKCSIITINHEYITNDTIEKLSSVLPNHLFFLSHRSFIINLTMLSSIVAKSQTYLAYFNNSTKYAHVSKLKLNELQNKLNILNISL</sequence>
<dbReference type="Gene3D" id="3.40.50.2300">
    <property type="match status" value="1"/>
</dbReference>
<name>A0ABQ1FS99_9BACL</name>
<dbReference type="InterPro" id="IPR007492">
    <property type="entry name" value="LytTR_DNA-bd_dom"/>
</dbReference>
<evidence type="ECO:0000259" key="2">
    <source>
        <dbReference type="PROSITE" id="PS50110"/>
    </source>
</evidence>
<evidence type="ECO:0000256" key="1">
    <source>
        <dbReference type="PROSITE-ProRule" id="PRU00169"/>
    </source>
</evidence>
<dbReference type="SMART" id="SM00850">
    <property type="entry name" value="LytTR"/>
    <property type="match status" value="1"/>
</dbReference>
<organism evidence="4 5">
    <name type="scientific">Paenibacillus physcomitrellae</name>
    <dbReference type="NCBI Taxonomy" id="1619311"/>
    <lineage>
        <taxon>Bacteria</taxon>
        <taxon>Bacillati</taxon>
        <taxon>Bacillota</taxon>
        <taxon>Bacilli</taxon>
        <taxon>Bacillales</taxon>
        <taxon>Paenibacillaceae</taxon>
        <taxon>Paenibacillus</taxon>
    </lineage>
</organism>
<evidence type="ECO:0000313" key="5">
    <source>
        <dbReference type="Proteomes" id="UP000609323"/>
    </source>
</evidence>
<protein>
    <submittedName>
        <fullName evidence="4">DNA-binding response regulator</fullName>
    </submittedName>
</protein>
<comment type="caution">
    <text evidence="4">The sequence shown here is derived from an EMBL/GenBank/DDBJ whole genome shotgun (WGS) entry which is preliminary data.</text>
</comment>
<feature type="domain" description="HTH LytTR-type" evidence="3">
    <location>
        <begin position="133"/>
        <end position="237"/>
    </location>
</feature>
<dbReference type="RefSeq" id="WP_094095366.1">
    <property type="nucleotide sequence ID" value="NZ_BMHF01000002.1"/>
</dbReference>
<feature type="domain" description="Response regulatory" evidence="2">
    <location>
        <begin position="4"/>
        <end position="118"/>
    </location>
</feature>
<dbReference type="SUPFAM" id="SSF52172">
    <property type="entry name" value="CheY-like"/>
    <property type="match status" value="1"/>
</dbReference>
<gene>
    <name evidence="4" type="ORF">GCM10010917_08770</name>
</gene>